<proteinExistence type="predicted"/>
<evidence type="ECO:0000256" key="2">
    <source>
        <dbReference type="SAM" id="MobiDB-lite"/>
    </source>
</evidence>
<reference evidence="4" key="1">
    <citation type="submission" date="2023-07" db="EMBL/GenBank/DDBJ databases">
        <authorList>
            <consortium name="AG Swart"/>
            <person name="Singh M."/>
            <person name="Singh A."/>
            <person name="Seah K."/>
            <person name="Emmerich C."/>
        </authorList>
    </citation>
    <scope>NUCLEOTIDE SEQUENCE</scope>
    <source>
        <strain evidence="4">DP1</strain>
    </source>
</reference>
<feature type="region of interest" description="Disordered" evidence="2">
    <location>
        <begin position="114"/>
        <end position="189"/>
    </location>
</feature>
<dbReference type="InterPro" id="IPR035979">
    <property type="entry name" value="RBD_domain_sf"/>
</dbReference>
<keyword evidence="1" id="KW-0694">RNA-binding</keyword>
<feature type="region of interest" description="Disordered" evidence="2">
    <location>
        <begin position="206"/>
        <end position="244"/>
    </location>
</feature>
<feature type="compositionally biased region" description="Low complexity" evidence="2">
    <location>
        <begin position="163"/>
        <end position="181"/>
    </location>
</feature>
<feature type="compositionally biased region" description="Polar residues" evidence="2">
    <location>
        <begin position="127"/>
        <end position="141"/>
    </location>
</feature>
<feature type="compositionally biased region" description="Basic residues" evidence="2">
    <location>
        <begin position="219"/>
        <end position="238"/>
    </location>
</feature>
<evidence type="ECO:0000259" key="3">
    <source>
        <dbReference type="Pfam" id="PF04059"/>
    </source>
</evidence>
<dbReference type="EMBL" id="CAMPGE010014130">
    <property type="protein sequence ID" value="CAI2372822.1"/>
    <property type="molecule type" value="Genomic_DNA"/>
</dbReference>
<protein>
    <recommendedName>
        <fullName evidence="3">Mei2-like C-terminal RNA recognition motif domain-containing protein</fullName>
    </recommendedName>
</protein>
<dbReference type="GO" id="GO:0003723">
    <property type="term" value="F:RNA binding"/>
    <property type="evidence" value="ECO:0007669"/>
    <property type="project" value="UniProtKB-KW"/>
</dbReference>
<dbReference type="SUPFAM" id="SSF54928">
    <property type="entry name" value="RNA-binding domain, RBD"/>
    <property type="match status" value="1"/>
</dbReference>
<comment type="caution">
    <text evidence="4">The sequence shown here is derived from an EMBL/GenBank/DDBJ whole genome shotgun (WGS) entry which is preliminary data.</text>
</comment>
<dbReference type="InterPro" id="IPR007201">
    <property type="entry name" value="Mei2-like_Rrm_C"/>
</dbReference>
<gene>
    <name evidence="4" type="ORF">ECRASSUSDP1_LOCUS14156</name>
</gene>
<name>A0AAD1XHK0_EUPCR</name>
<dbReference type="Proteomes" id="UP001295684">
    <property type="component" value="Unassembled WGS sequence"/>
</dbReference>
<keyword evidence="5" id="KW-1185">Reference proteome</keyword>
<evidence type="ECO:0000256" key="1">
    <source>
        <dbReference type="ARBA" id="ARBA00022884"/>
    </source>
</evidence>
<organism evidence="4 5">
    <name type="scientific">Euplotes crassus</name>
    <dbReference type="NCBI Taxonomy" id="5936"/>
    <lineage>
        <taxon>Eukaryota</taxon>
        <taxon>Sar</taxon>
        <taxon>Alveolata</taxon>
        <taxon>Ciliophora</taxon>
        <taxon>Intramacronucleata</taxon>
        <taxon>Spirotrichea</taxon>
        <taxon>Hypotrichia</taxon>
        <taxon>Euplotida</taxon>
        <taxon>Euplotidae</taxon>
        <taxon>Moneuplotes</taxon>
    </lineage>
</organism>
<accession>A0AAD1XHK0</accession>
<evidence type="ECO:0000313" key="4">
    <source>
        <dbReference type="EMBL" id="CAI2372822.1"/>
    </source>
</evidence>
<feature type="domain" description="Mei2-like C-terminal RNA recognition motif" evidence="3">
    <location>
        <begin position="260"/>
        <end position="355"/>
    </location>
</feature>
<dbReference type="Pfam" id="PF04059">
    <property type="entry name" value="RRM_2"/>
    <property type="match status" value="1"/>
</dbReference>
<evidence type="ECO:0000313" key="5">
    <source>
        <dbReference type="Proteomes" id="UP001295684"/>
    </source>
</evidence>
<dbReference type="AlphaFoldDB" id="A0AAD1XHK0"/>
<sequence>MKDRFVEEEKDTEEYTLDWSKIGLTHFDTFDDKENGLSNSFEEEFVTEHHFWKQTGAKGSNFCIGGIPVKEEEDTWAPPKFSKYSFLSNEDTRNMQIQREGSNNETKKQQALFTQLETPTPKPKTPFANSSILNIPSQKPTHFQPHPKPAPITSKPPLKTSKSYSQPQPLPRSLPSSTPPQDKNLAPKPINSLSKLKNQLQKPLVLSKPSHNPRYPHTGPKKHSTAPRPKFPPKKPKNAKNNYKDCRISLKAIRSGTDTRSSIMLKNIPNKYDQKSLLKELDLTTENKIDFFYLPIDFKNHCNKGFAVINFREYTDIIDFYEEWEGRQWGKFNSKKIAALAYFTKQNKDELASHFLKTPVAGERSSKVKALVWE</sequence>
<dbReference type="PANTHER" id="PTHR23189">
    <property type="entry name" value="RNA RECOGNITION MOTIF-CONTAINING"/>
    <property type="match status" value="1"/>
</dbReference>